<evidence type="ECO:0000313" key="6">
    <source>
        <dbReference type="EMBL" id="XBT82833.1"/>
    </source>
</evidence>
<evidence type="ECO:0000256" key="3">
    <source>
        <dbReference type="RuleBase" id="RU003682"/>
    </source>
</evidence>
<reference evidence="6" key="1">
    <citation type="submission" date="2024-06" db="EMBL/GenBank/DDBJ databases">
        <title>Micromonospora sp. strain HUAS YX12 genome sequences.</title>
        <authorList>
            <person name="Mo P."/>
        </authorList>
    </citation>
    <scope>NUCLEOTIDE SEQUENCE</scope>
    <source>
        <strain evidence="6">HUAS YX12</strain>
    </source>
</reference>
<gene>
    <name evidence="6" type="ORF">ABIH81_04890</name>
</gene>
<dbReference type="AlphaFoldDB" id="A0AAU7R2X8"/>
<dbReference type="PROSITE" id="PS51471">
    <property type="entry name" value="FE2OG_OXY"/>
    <property type="match status" value="1"/>
</dbReference>
<dbReference type="InterPro" id="IPR050231">
    <property type="entry name" value="Iron_ascorbate_oxido_reductase"/>
</dbReference>
<name>A0AAU7R2X8_9ACTN</name>
<keyword evidence="2" id="KW-0045">Antibiotic biosynthesis</keyword>
<dbReference type="InterPro" id="IPR027443">
    <property type="entry name" value="IPNS-like_sf"/>
</dbReference>
<proteinExistence type="inferred from homology"/>
<organism evidence="6">
    <name type="scientific">Micromonospora sp. HUAS YX12</name>
    <dbReference type="NCBI Taxonomy" id="3156396"/>
    <lineage>
        <taxon>Bacteria</taxon>
        <taxon>Bacillati</taxon>
        <taxon>Actinomycetota</taxon>
        <taxon>Actinomycetes</taxon>
        <taxon>Micromonosporales</taxon>
        <taxon>Micromonosporaceae</taxon>
        <taxon>Micromonospora</taxon>
    </lineage>
</organism>
<feature type="domain" description="Fe2OG dioxygenase" evidence="5">
    <location>
        <begin position="141"/>
        <end position="249"/>
    </location>
</feature>
<evidence type="ECO:0000256" key="2">
    <source>
        <dbReference type="ARBA" id="ARBA00023194"/>
    </source>
</evidence>
<dbReference type="InterPro" id="IPR026992">
    <property type="entry name" value="DIOX_N"/>
</dbReference>
<evidence type="ECO:0000259" key="5">
    <source>
        <dbReference type="PROSITE" id="PS51471"/>
    </source>
</evidence>
<feature type="region of interest" description="Disordered" evidence="4">
    <location>
        <begin position="292"/>
        <end position="319"/>
    </location>
</feature>
<dbReference type="RefSeq" id="WP_349879209.1">
    <property type="nucleotide sequence ID" value="NZ_CP157974.1"/>
</dbReference>
<keyword evidence="3" id="KW-0479">Metal-binding</keyword>
<dbReference type="GO" id="GO:0017000">
    <property type="term" value="P:antibiotic biosynthetic process"/>
    <property type="evidence" value="ECO:0007669"/>
    <property type="project" value="UniProtKB-KW"/>
</dbReference>
<comment type="pathway">
    <text evidence="1">Antibiotic biosynthesis.</text>
</comment>
<dbReference type="GO" id="GO:0016491">
    <property type="term" value="F:oxidoreductase activity"/>
    <property type="evidence" value="ECO:0007669"/>
    <property type="project" value="UniProtKB-KW"/>
</dbReference>
<dbReference type="Gene3D" id="2.60.120.330">
    <property type="entry name" value="B-lactam Antibiotic, Isopenicillin N Synthase, Chain"/>
    <property type="match status" value="1"/>
</dbReference>
<dbReference type="PANTHER" id="PTHR47990">
    <property type="entry name" value="2-OXOGLUTARATE (2OG) AND FE(II)-DEPENDENT OXYGENASE SUPERFAMILY PROTEIN-RELATED"/>
    <property type="match status" value="1"/>
</dbReference>
<comment type="similarity">
    <text evidence="3">Belongs to the iron/ascorbate-dependent oxidoreductase family.</text>
</comment>
<sequence>MAEAVGAACRTSGFFVVVGHGVSEHTISRMYEVCRAFFAQPAELKDEVRNDPRDPLQRGFGRYPALEMFCATRLGEDAPADTPPDAPGALEGPNRWPALPGFREAYWAYYMAVEGLALELMRLVALALGLPSDWFDDKFDRHMTPLAVNYYLPRDTPPRPGEVRNDPHTDFGTVTVLYQDDAPGGLQVRDEAGNWLDVPPIPGSFVINLGRLMTMWTNDRWTSTVHQVVYPPAAQAHLDRISIAFFHQPNPDAVVSCIPTCTSADDPPHHRPVTSGEFFLVRSRRAYVRRSLQQNPDRLASRSHAAGSSGGSGAGTGAG</sequence>
<dbReference type="SUPFAM" id="SSF51197">
    <property type="entry name" value="Clavaminate synthase-like"/>
    <property type="match status" value="1"/>
</dbReference>
<dbReference type="GO" id="GO:0046872">
    <property type="term" value="F:metal ion binding"/>
    <property type="evidence" value="ECO:0007669"/>
    <property type="project" value="UniProtKB-KW"/>
</dbReference>
<evidence type="ECO:0000256" key="4">
    <source>
        <dbReference type="SAM" id="MobiDB-lite"/>
    </source>
</evidence>
<keyword evidence="3" id="KW-0408">Iron</keyword>
<dbReference type="Pfam" id="PF14226">
    <property type="entry name" value="DIOX_N"/>
    <property type="match status" value="1"/>
</dbReference>
<accession>A0AAU7R2X8</accession>
<dbReference type="EMBL" id="CP157974">
    <property type="protein sequence ID" value="XBT82833.1"/>
    <property type="molecule type" value="Genomic_DNA"/>
</dbReference>
<keyword evidence="3" id="KW-0560">Oxidoreductase</keyword>
<feature type="compositionally biased region" description="Gly residues" evidence="4">
    <location>
        <begin position="308"/>
        <end position="319"/>
    </location>
</feature>
<evidence type="ECO:0000256" key="1">
    <source>
        <dbReference type="ARBA" id="ARBA00004792"/>
    </source>
</evidence>
<dbReference type="InterPro" id="IPR044861">
    <property type="entry name" value="IPNS-like_FE2OG_OXY"/>
</dbReference>
<dbReference type="PRINTS" id="PR00682">
    <property type="entry name" value="IPNSYNTHASE"/>
</dbReference>
<dbReference type="Pfam" id="PF03171">
    <property type="entry name" value="2OG-FeII_Oxy"/>
    <property type="match status" value="1"/>
</dbReference>
<dbReference type="InterPro" id="IPR005123">
    <property type="entry name" value="Oxoglu/Fe-dep_dioxygenase_dom"/>
</dbReference>
<protein>
    <submittedName>
        <fullName evidence="6">2OG-Fe(II) oxygenase family protein</fullName>
    </submittedName>
</protein>